<dbReference type="PANTHER" id="PTHR11851">
    <property type="entry name" value="METALLOPROTEASE"/>
    <property type="match status" value="1"/>
</dbReference>
<dbReference type="Pfam" id="PF05193">
    <property type="entry name" value="Peptidase_M16_C"/>
    <property type="match status" value="2"/>
</dbReference>
<evidence type="ECO:0000259" key="5">
    <source>
        <dbReference type="Pfam" id="PF05193"/>
    </source>
</evidence>
<gene>
    <name evidence="6" type="ORF">N5W20_01095</name>
</gene>
<protein>
    <submittedName>
        <fullName evidence="6">Insulinase family protein</fullName>
    </submittedName>
</protein>
<accession>A0ABY6GL82</accession>
<keyword evidence="7" id="KW-1185">Reference proteome</keyword>
<sequence length="924" mass="100748">MMNFFRLIPCIFLLAFTFDGVFSTQALAVGRFVPGMKAGAQDNVLRRTLPNGLTVVIVPNHFAPVVRTQMIYRVGSAMTSDDFPGTAHALEHMMFNGTSEVSRSQLSAISAHLGNINNASTTDDITQYYFEAPAENLNLLLRIEADRMQHLSLTKSDWQRERGAIEQEVSLNLSKPIARYLVKQNAYLFAGTPYAHDALGTRDSFDKTDTARLRHFYETWYQPNNAILLIVGDVEPKKAFRQVAAQFGKIPSHPLPARPTFHQHDVAARTIRMQSDYASGMFIMSFPAPGAADAAYPVMEVLADTLNSERGDLAALRASGEALYVAASYAPRLKGGVLMVYAAFPQGKDLQPLLKKVRHILEDVRLHGVAPSLVAAAKRKSLMDAAASANSIGGLASNWADALAIDPKASPQTLVDATARVTGADVDALARDVLKPERALTGIILPSQHSDAPEPAGKVAEQFLPTPQKGTSLPDWASDALSRLKLPKPLPQPEVFHLDNGLTLMVKSEPESRTIQLTGGVKNIPAIQDPPGKEGLINLTDQLFLYGSPTHDRVKFAEALDDLGADADTGLVFSVMALTDKFDAAFHLMAEVERHPAFPIKDFQIVKQQTNASLPGVISTPDYRLNTEILKKLNPPKDAALREATPASVRAITHEDVVETYRKVFRPDRTTIVIIGNITSKHALDLVKSAFGNWKNPESQVALDYPPRPENKPGEIYVADPGRTQSDVTLVETIDQGIHNPDRHALEFGNEVLGGGFNARLLQKLRVETGLVYAVSSDFVWARNRGAFTISYGADPDKVDKARELAAKELNQLCDAPISADTLRTVKASMLRAIPMSRASFSSLVNIYFSLHISGLSLNEQDEEAQAIFDMTPQNIQHAFCAHTSSSRLVTAVLGPEQNAAASVSEAKKLHPDVKGGSTVSQRN</sequence>
<keyword evidence="2" id="KW-0482">Metalloprotease</keyword>
<proteinExistence type="inferred from homology"/>
<evidence type="ECO:0000259" key="4">
    <source>
        <dbReference type="Pfam" id="PF00675"/>
    </source>
</evidence>
<evidence type="ECO:0000256" key="2">
    <source>
        <dbReference type="ARBA" id="ARBA00023049"/>
    </source>
</evidence>
<name>A0ABY6GL82_9PROT</name>
<dbReference type="EMBL" id="CP107052">
    <property type="protein sequence ID" value="UYH51508.1"/>
    <property type="molecule type" value="Genomic_DNA"/>
</dbReference>
<dbReference type="SUPFAM" id="SSF63411">
    <property type="entry name" value="LuxS/MPP-like metallohydrolase"/>
    <property type="match status" value="4"/>
</dbReference>
<reference evidence="6" key="1">
    <citation type="submission" date="2022-10" db="EMBL/GenBank/DDBJ databases">
        <title>Candidatus Kirkpatrella diaphorinas gen. nov., sp. nov., an uncultured endosymbiont identified in a population of Diaphorina citri from Hawaii.</title>
        <authorList>
            <person name="Henry E.M."/>
            <person name="Carlson C.R."/>
            <person name="Kuo Y.-W."/>
        </authorList>
    </citation>
    <scope>NUCLEOTIDE SEQUENCE</scope>
    <source>
        <strain evidence="6">CADCRV1</strain>
    </source>
</reference>
<keyword evidence="2" id="KW-0378">Hydrolase</keyword>
<dbReference type="RefSeq" id="WP_319807101.1">
    <property type="nucleotide sequence ID" value="NZ_CP107052.1"/>
</dbReference>
<evidence type="ECO:0000313" key="6">
    <source>
        <dbReference type="EMBL" id="UYH51508.1"/>
    </source>
</evidence>
<evidence type="ECO:0000256" key="3">
    <source>
        <dbReference type="SAM" id="MobiDB-lite"/>
    </source>
</evidence>
<evidence type="ECO:0000256" key="1">
    <source>
        <dbReference type="ARBA" id="ARBA00007261"/>
    </source>
</evidence>
<comment type="similarity">
    <text evidence="1">Belongs to the peptidase M16 family.</text>
</comment>
<dbReference type="PANTHER" id="PTHR11851:SF49">
    <property type="entry name" value="MITOCHONDRIAL-PROCESSING PEPTIDASE SUBUNIT ALPHA"/>
    <property type="match status" value="1"/>
</dbReference>
<dbReference type="InterPro" id="IPR011249">
    <property type="entry name" value="Metalloenz_LuxS/M16"/>
</dbReference>
<feature type="domain" description="Peptidase M16 C-terminal" evidence="5">
    <location>
        <begin position="211"/>
        <end position="380"/>
    </location>
</feature>
<dbReference type="Proteomes" id="UP001163831">
    <property type="component" value="Chromosome"/>
</dbReference>
<dbReference type="Pfam" id="PF00675">
    <property type="entry name" value="Peptidase_M16"/>
    <property type="match status" value="1"/>
</dbReference>
<feature type="domain" description="Peptidase M16 C-terminal" evidence="5">
    <location>
        <begin position="652"/>
        <end position="829"/>
    </location>
</feature>
<feature type="region of interest" description="Disordered" evidence="3">
    <location>
        <begin position="904"/>
        <end position="924"/>
    </location>
</feature>
<feature type="domain" description="Peptidase M16 N-terminal" evidence="4">
    <location>
        <begin position="55"/>
        <end position="180"/>
    </location>
</feature>
<evidence type="ECO:0000313" key="7">
    <source>
        <dbReference type="Proteomes" id="UP001163831"/>
    </source>
</evidence>
<dbReference type="Gene3D" id="3.30.830.10">
    <property type="entry name" value="Metalloenzyme, LuxS/M16 peptidase-like"/>
    <property type="match status" value="4"/>
</dbReference>
<organism evidence="6 7">
    <name type="scientific">Candidatus Kirkpatrickella diaphorinae</name>
    <dbReference type="NCBI Taxonomy" id="2984322"/>
    <lineage>
        <taxon>Bacteria</taxon>
        <taxon>Pseudomonadati</taxon>
        <taxon>Pseudomonadota</taxon>
        <taxon>Alphaproteobacteria</taxon>
        <taxon>Acetobacterales</taxon>
        <taxon>Acetobacteraceae</taxon>
        <taxon>Candidatus Kirkpatrickella</taxon>
    </lineage>
</organism>
<dbReference type="InterPro" id="IPR050361">
    <property type="entry name" value="MPP/UQCRC_Complex"/>
</dbReference>
<dbReference type="InterPro" id="IPR011765">
    <property type="entry name" value="Pept_M16_N"/>
</dbReference>
<dbReference type="InterPro" id="IPR007863">
    <property type="entry name" value="Peptidase_M16_C"/>
</dbReference>
<keyword evidence="2" id="KW-0645">Protease</keyword>